<dbReference type="SUPFAM" id="SSF48452">
    <property type="entry name" value="TPR-like"/>
    <property type="match status" value="1"/>
</dbReference>
<organism evidence="3 4">
    <name type="scientific">Massilia glaciei</name>
    <dbReference type="NCBI Taxonomy" id="1524097"/>
    <lineage>
        <taxon>Bacteria</taxon>
        <taxon>Pseudomonadati</taxon>
        <taxon>Pseudomonadota</taxon>
        <taxon>Betaproteobacteria</taxon>
        <taxon>Burkholderiales</taxon>
        <taxon>Oxalobacteraceae</taxon>
        <taxon>Telluria group</taxon>
        <taxon>Massilia</taxon>
    </lineage>
</organism>
<comment type="caution">
    <text evidence="3">The sequence shown here is derived from an EMBL/GenBank/DDBJ whole genome shotgun (WGS) entry which is preliminary data.</text>
</comment>
<evidence type="ECO:0000256" key="2">
    <source>
        <dbReference type="SAM" id="SignalP"/>
    </source>
</evidence>
<dbReference type="EMBL" id="PXWF02000257">
    <property type="protein sequence ID" value="PWF45097.1"/>
    <property type="molecule type" value="Genomic_DNA"/>
</dbReference>
<feature type="signal peptide" evidence="2">
    <location>
        <begin position="1"/>
        <end position="23"/>
    </location>
</feature>
<evidence type="ECO:0000256" key="1">
    <source>
        <dbReference type="PROSITE-ProRule" id="PRU00339"/>
    </source>
</evidence>
<sequence>MKSRSTLLSLVVILAALTPALLAGCAGTAPRPGAPVATLFADGRFAPPSEPVGADDLFALSPAMQAYLRSPAFTAQVRNKGVERGLVDALYQKGQLNLDYDASSTRNAAHTFATRSGNCLSLVIMTAAFAKALGANVYFQSVKTDPSWSRRQGLHLASYHVNLSFLKRSQYAASSDGYRMLTVDFLPSGEAAGYRTEPLTEARIVAMYLNNRAAEALARGQLEPAYWWARKAVEHDATFLAGYNTLGVVYQRHGDLPLAERVFRDALGREPDNTALLNNLIGLLAEQGRVADSQALAQRLAALEPVPPFHYFNKGLAAMQVKDYRGAKALFEKEVARAPHNHEFHFWLAEAALGLGHAGAAREQLALALENSNTPGTRERYSEKLQHLRANHPAGSRAN</sequence>
<keyword evidence="4" id="KW-1185">Reference proteome</keyword>
<feature type="repeat" description="TPR" evidence="1">
    <location>
        <begin position="240"/>
        <end position="273"/>
    </location>
</feature>
<dbReference type="PROSITE" id="PS51257">
    <property type="entry name" value="PROKAR_LIPOPROTEIN"/>
    <property type="match status" value="1"/>
</dbReference>
<dbReference type="Gene3D" id="1.25.40.10">
    <property type="entry name" value="Tetratricopeptide repeat domain"/>
    <property type="match status" value="2"/>
</dbReference>
<dbReference type="Pfam" id="PF13432">
    <property type="entry name" value="TPR_16"/>
    <property type="match status" value="2"/>
</dbReference>
<keyword evidence="1" id="KW-0802">TPR repeat</keyword>
<feature type="chain" id="PRO_5015402827" evidence="2">
    <location>
        <begin position="24"/>
        <end position="399"/>
    </location>
</feature>
<dbReference type="PROSITE" id="PS50005">
    <property type="entry name" value="TPR"/>
    <property type="match status" value="1"/>
</dbReference>
<evidence type="ECO:0000313" key="4">
    <source>
        <dbReference type="Proteomes" id="UP000241421"/>
    </source>
</evidence>
<dbReference type="RefSeq" id="WP_106758766.1">
    <property type="nucleotide sequence ID" value="NZ_PXWF02000257.1"/>
</dbReference>
<dbReference type="Proteomes" id="UP000241421">
    <property type="component" value="Unassembled WGS sequence"/>
</dbReference>
<dbReference type="SMART" id="SM00028">
    <property type="entry name" value="TPR"/>
    <property type="match status" value="3"/>
</dbReference>
<protein>
    <submittedName>
        <fullName evidence="3">Uncharacterized protein</fullName>
    </submittedName>
</protein>
<evidence type="ECO:0000313" key="3">
    <source>
        <dbReference type="EMBL" id="PWF45097.1"/>
    </source>
</evidence>
<proteinExistence type="predicted"/>
<keyword evidence="2" id="KW-0732">Signal</keyword>
<dbReference type="InterPro" id="IPR011990">
    <property type="entry name" value="TPR-like_helical_dom_sf"/>
</dbReference>
<gene>
    <name evidence="3" type="ORF">C7C56_018080</name>
</gene>
<dbReference type="OrthoDB" id="5801251at2"/>
<dbReference type="InterPro" id="IPR019734">
    <property type="entry name" value="TPR_rpt"/>
</dbReference>
<reference evidence="3 4" key="1">
    <citation type="submission" date="2018-04" db="EMBL/GenBank/DDBJ databases">
        <title>Massilia violaceinigra sp. nov., a novel purple-pigmented bacterium isolated from Tianshan glacier, Xinjiang, China.</title>
        <authorList>
            <person name="Wang H."/>
        </authorList>
    </citation>
    <scope>NUCLEOTIDE SEQUENCE [LARGE SCALE GENOMIC DNA]</scope>
    <source>
        <strain evidence="3 4">B448-2</strain>
    </source>
</reference>
<name>A0A2U2HHG4_9BURK</name>
<accession>A0A2U2HHG4</accession>
<dbReference type="AlphaFoldDB" id="A0A2U2HHG4"/>